<sequence>MPQINLHVSAEFEASLEALMRHRGLRSKSEAIRLAVQEAAAPYRAALPRDFSLLENLLPQAAPGRPPMASLDAVLDREMDGALATSPASSAPGTPAARKRQ</sequence>
<gene>
    <name evidence="2" type="ORF">HNQ70_002882</name>
</gene>
<name>A0A7W8HIU1_9BURK</name>
<comment type="caution">
    <text evidence="2">The sequence shown here is derived from an EMBL/GenBank/DDBJ whole genome shotgun (WGS) entry which is preliminary data.</text>
</comment>
<proteinExistence type="predicted"/>
<evidence type="ECO:0000256" key="1">
    <source>
        <dbReference type="SAM" id="MobiDB-lite"/>
    </source>
</evidence>
<feature type="compositionally biased region" description="Low complexity" evidence="1">
    <location>
        <begin position="81"/>
        <end position="101"/>
    </location>
</feature>
<accession>A0A7W8HIU1</accession>
<protein>
    <submittedName>
        <fullName evidence="2">Arc/MetJ-type ribon-helix-helix transcriptional regulator</fullName>
    </submittedName>
</protein>
<evidence type="ECO:0000313" key="3">
    <source>
        <dbReference type="Proteomes" id="UP000532440"/>
    </source>
</evidence>
<feature type="region of interest" description="Disordered" evidence="1">
    <location>
        <begin position="77"/>
        <end position="101"/>
    </location>
</feature>
<evidence type="ECO:0000313" key="2">
    <source>
        <dbReference type="EMBL" id="MBB5272859.1"/>
    </source>
</evidence>
<reference evidence="2 3" key="1">
    <citation type="submission" date="2020-08" db="EMBL/GenBank/DDBJ databases">
        <title>Genomic Encyclopedia of Type Strains, Phase IV (KMG-IV): sequencing the most valuable type-strain genomes for metagenomic binning, comparative biology and taxonomic classification.</title>
        <authorList>
            <person name="Goeker M."/>
        </authorList>
    </citation>
    <scope>NUCLEOTIDE SEQUENCE [LARGE SCALE GENOMIC DNA]</scope>
    <source>
        <strain evidence="2 3">DSM 29781</strain>
    </source>
</reference>
<dbReference type="AlphaFoldDB" id="A0A7W8HIU1"/>
<keyword evidence="3" id="KW-1185">Reference proteome</keyword>
<dbReference type="GO" id="GO:0006355">
    <property type="term" value="P:regulation of DNA-templated transcription"/>
    <property type="evidence" value="ECO:0007669"/>
    <property type="project" value="InterPro"/>
</dbReference>
<organism evidence="2 3">
    <name type="scientific">Quisquiliibacterium transsilvanicum</name>
    <dbReference type="NCBI Taxonomy" id="1549638"/>
    <lineage>
        <taxon>Bacteria</taxon>
        <taxon>Pseudomonadati</taxon>
        <taxon>Pseudomonadota</taxon>
        <taxon>Betaproteobacteria</taxon>
        <taxon>Burkholderiales</taxon>
        <taxon>Burkholderiaceae</taxon>
        <taxon>Quisquiliibacterium</taxon>
    </lineage>
</organism>
<dbReference type="Proteomes" id="UP000532440">
    <property type="component" value="Unassembled WGS sequence"/>
</dbReference>
<dbReference type="RefSeq" id="WP_183968805.1">
    <property type="nucleotide sequence ID" value="NZ_BAABEW010000012.1"/>
</dbReference>
<dbReference type="EMBL" id="JACHGB010000005">
    <property type="protein sequence ID" value="MBB5272859.1"/>
    <property type="molecule type" value="Genomic_DNA"/>
</dbReference>